<comment type="caution">
    <text evidence="1">The sequence shown here is derived from an EMBL/GenBank/DDBJ whole genome shotgun (WGS) entry which is preliminary data.</text>
</comment>
<reference evidence="1 2" key="1">
    <citation type="submission" date="2019-09" db="EMBL/GenBank/DDBJ databases">
        <title>In-depth cultivation of the pig gut microbiome towards novel bacterial diversity and tailored functional studies.</title>
        <authorList>
            <person name="Wylensek D."/>
            <person name="Hitch T.C.A."/>
            <person name="Clavel T."/>
        </authorList>
    </citation>
    <scope>NUCLEOTIDE SEQUENCE [LARGE SCALE GENOMIC DNA]</scope>
    <source>
        <strain evidence="1 2">PG-178-WT-4</strain>
    </source>
</reference>
<evidence type="ECO:0000313" key="2">
    <source>
        <dbReference type="Proteomes" id="UP000477488"/>
    </source>
</evidence>
<evidence type="ECO:0000313" key="1">
    <source>
        <dbReference type="EMBL" id="MSS27665.1"/>
    </source>
</evidence>
<dbReference type="AlphaFoldDB" id="A0A6L5XKI9"/>
<gene>
    <name evidence="1" type="ORF">FYJ44_06285</name>
</gene>
<proteinExistence type="predicted"/>
<accession>A0A6L5XKI9</accession>
<dbReference type="EMBL" id="VUMH01000005">
    <property type="protein sequence ID" value="MSS27665.1"/>
    <property type="molecule type" value="Genomic_DNA"/>
</dbReference>
<sequence>MLPEREALRREIPYTSWQDFLKLEAEKGNETALAVLRSRKEVAEPEQPQEQKPPVKNWMERGSEYAMKTAIRAEYAEKERKLQQRDAISHKGKKQLQAFLHMEQITAEAHAEGTKLGKIKRRIDNNGIVIFTLESGGTIRDTGKEIFFSSHDTRAERVALLYAAKKWGKRLTIEKGHIMFQPERHIERKAPELEKKRKGLSR</sequence>
<dbReference type="Proteomes" id="UP000477488">
    <property type="component" value="Unassembled WGS sequence"/>
</dbReference>
<organism evidence="1 2">
    <name type="scientific">Desulfovibrio porci</name>
    <dbReference type="NCBI Taxonomy" id="2605782"/>
    <lineage>
        <taxon>Bacteria</taxon>
        <taxon>Pseudomonadati</taxon>
        <taxon>Thermodesulfobacteriota</taxon>
        <taxon>Desulfovibrionia</taxon>
        <taxon>Desulfovibrionales</taxon>
        <taxon>Desulfovibrionaceae</taxon>
        <taxon>Desulfovibrio</taxon>
    </lineage>
</organism>
<name>A0A6L5XKI9_9BACT</name>
<keyword evidence="2" id="KW-1185">Reference proteome</keyword>
<protein>
    <submittedName>
        <fullName evidence="1">Uncharacterized protein</fullName>
    </submittedName>
</protein>